<reference evidence="1 2" key="1">
    <citation type="submission" date="2023-09" db="EMBL/GenBank/DDBJ databases">
        <authorList>
            <person name="Rey-Velasco X."/>
        </authorList>
    </citation>
    <scope>NUCLEOTIDE SEQUENCE [LARGE SCALE GENOMIC DNA]</scope>
    <source>
        <strain evidence="1 2">F388</strain>
    </source>
</reference>
<comment type="caution">
    <text evidence="1">The sequence shown here is derived from an EMBL/GenBank/DDBJ whole genome shotgun (WGS) entry which is preliminary data.</text>
</comment>
<dbReference type="EMBL" id="JAVRHR010000003">
    <property type="protein sequence ID" value="MDT0608044.1"/>
    <property type="molecule type" value="Genomic_DNA"/>
</dbReference>
<sequence>MLQFKAIFLCGIFVIINLTTLNAQRITSNLKEGFKYVSVHGKKMIFYMLEDQRYALVTDGIPLESLDYEVEKDTLIINLPEDYNRTKNSLVLLYPKGNQVPRVLESSENVLVQL</sequence>
<name>A0ABU3ACY6_9FLAO</name>
<proteinExistence type="predicted"/>
<protein>
    <submittedName>
        <fullName evidence="1">Uncharacterized protein</fullName>
    </submittedName>
</protein>
<accession>A0ABU3ACY6</accession>
<dbReference type="RefSeq" id="WP_311352402.1">
    <property type="nucleotide sequence ID" value="NZ_JAVRHR010000003.1"/>
</dbReference>
<gene>
    <name evidence="1" type="ORF">RM706_13430</name>
</gene>
<keyword evidence="2" id="KW-1185">Reference proteome</keyword>
<evidence type="ECO:0000313" key="2">
    <source>
        <dbReference type="Proteomes" id="UP001255246"/>
    </source>
</evidence>
<organism evidence="1 2">
    <name type="scientific">Croceitalea rosinachiae</name>
    <dbReference type="NCBI Taxonomy" id="3075596"/>
    <lineage>
        <taxon>Bacteria</taxon>
        <taxon>Pseudomonadati</taxon>
        <taxon>Bacteroidota</taxon>
        <taxon>Flavobacteriia</taxon>
        <taxon>Flavobacteriales</taxon>
        <taxon>Flavobacteriaceae</taxon>
        <taxon>Croceitalea</taxon>
    </lineage>
</organism>
<dbReference type="Proteomes" id="UP001255246">
    <property type="component" value="Unassembled WGS sequence"/>
</dbReference>
<evidence type="ECO:0000313" key="1">
    <source>
        <dbReference type="EMBL" id="MDT0608044.1"/>
    </source>
</evidence>